<dbReference type="Gene3D" id="6.10.250.690">
    <property type="match status" value="1"/>
</dbReference>
<evidence type="ECO:0000256" key="1">
    <source>
        <dbReference type="ARBA" id="ARBA00004496"/>
    </source>
</evidence>
<proteinExistence type="predicted"/>
<evidence type="ECO:0000313" key="12">
    <source>
        <dbReference type="Proteomes" id="UP000270678"/>
    </source>
</evidence>
<dbReference type="SMART" id="SM00862">
    <property type="entry name" value="Trans_reg_C"/>
    <property type="match status" value="1"/>
</dbReference>
<dbReference type="EMBL" id="CP034346">
    <property type="protein sequence ID" value="AZS16530.1"/>
    <property type="molecule type" value="Genomic_DNA"/>
</dbReference>
<dbReference type="SMART" id="SM00448">
    <property type="entry name" value="REC"/>
    <property type="match status" value="1"/>
</dbReference>
<dbReference type="GO" id="GO:0032993">
    <property type="term" value="C:protein-DNA complex"/>
    <property type="evidence" value="ECO:0007669"/>
    <property type="project" value="TreeGrafter"/>
</dbReference>
<accession>A0A3Q9IAM4</accession>
<dbReference type="GO" id="GO:0000976">
    <property type="term" value="F:transcription cis-regulatory region binding"/>
    <property type="evidence" value="ECO:0007669"/>
    <property type="project" value="TreeGrafter"/>
</dbReference>
<evidence type="ECO:0000313" key="11">
    <source>
        <dbReference type="EMBL" id="AZS16530.1"/>
    </source>
</evidence>
<keyword evidence="12" id="KW-1185">Reference proteome</keyword>
<dbReference type="PROSITE" id="PS50110">
    <property type="entry name" value="RESPONSE_REGULATORY"/>
    <property type="match status" value="1"/>
</dbReference>
<dbReference type="PANTHER" id="PTHR48111">
    <property type="entry name" value="REGULATOR OF RPOS"/>
    <property type="match status" value="1"/>
</dbReference>
<feature type="domain" description="OmpR/PhoB-type" evidence="10">
    <location>
        <begin position="131"/>
        <end position="230"/>
    </location>
</feature>
<dbReference type="GO" id="GO:0005829">
    <property type="term" value="C:cytosol"/>
    <property type="evidence" value="ECO:0007669"/>
    <property type="project" value="TreeGrafter"/>
</dbReference>
<dbReference type="SUPFAM" id="SSF46894">
    <property type="entry name" value="C-terminal effector domain of the bipartite response regulators"/>
    <property type="match status" value="1"/>
</dbReference>
<dbReference type="KEGG" id="plut:EI981_20110"/>
<dbReference type="InterPro" id="IPR016032">
    <property type="entry name" value="Sig_transdc_resp-reg_C-effctor"/>
</dbReference>
<dbReference type="Gene3D" id="1.10.10.10">
    <property type="entry name" value="Winged helix-like DNA-binding domain superfamily/Winged helix DNA-binding domain"/>
    <property type="match status" value="1"/>
</dbReference>
<dbReference type="CDD" id="cd00383">
    <property type="entry name" value="trans_reg_C"/>
    <property type="match status" value="1"/>
</dbReference>
<dbReference type="InterPro" id="IPR039420">
    <property type="entry name" value="WalR-like"/>
</dbReference>
<dbReference type="Gene3D" id="3.40.50.2300">
    <property type="match status" value="1"/>
</dbReference>
<evidence type="ECO:0000256" key="3">
    <source>
        <dbReference type="ARBA" id="ARBA00023012"/>
    </source>
</evidence>
<dbReference type="SUPFAM" id="SSF52172">
    <property type="entry name" value="CheY-like"/>
    <property type="match status" value="1"/>
</dbReference>
<evidence type="ECO:0000256" key="5">
    <source>
        <dbReference type="ARBA" id="ARBA00023125"/>
    </source>
</evidence>
<evidence type="ECO:0000256" key="6">
    <source>
        <dbReference type="ARBA" id="ARBA00023163"/>
    </source>
</evidence>
<keyword evidence="4" id="KW-0805">Transcription regulation</keyword>
<protein>
    <submittedName>
        <fullName evidence="11">DNA-binding response regulator</fullName>
    </submittedName>
</protein>
<feature type="DNA-binding region" description="OmpR/PhoB-type" evidence="8">
    <location>
        <begin position="131"/>
        <end position="230"/>
    </location>
</feature>
<sequence>MSKLQILVVDDEWNMRNLLRIYLMKEGFEIKEASNGMEALAMIDKNEFDLVLLDVMMPDMDGWQVLKAIRAKSNVAVLMLTARSETKDKVYGLGIGADDYLTKPFEPEELIARVFSLIRRSVITQSSVVQEQTLDFSDFRIMPDAREIYIHDQSVDFTPKEFDLMVTLAGNQHRVYSREDLVNLIWGYDYDGDYRSVDTHVKNIREKLQRAGLAYNPIQTVWGVGYKFNADGADHAKK</sequence>
<evidence type="ECO:0000256" key="4">
    <source>
        <dbReference type="ARBA" id="ARBA00023015"/>
    </source>
</evidence>
<dbReference type="Pfam" id="PF00072">
    <property type="entry name" value="Response_reg"/>
    <property type="match status" value="1"/>
</dbReference>
<evidence type="ECO:0000256" key="2">
    <source>
        <dbReference type="ARBA" id="ARBA00022553"/>
    </source>
</evidence>
<evidence type="ECO:0000256" key="7">
    <source>
        <dbReference type="PROSITE-ProRule" id="PRU00169"/>
    </source>
</evidence>
<dbReference type="InterPro" id="IPR001789">
    <property type="entry name" value="Sig_transdc_resp-reg_receiver"/>
</dbReference>
<reference evidence="12" key="1">
    <citation type="submission" date="2018-12" db="EMBL/GenBank/DDBJ databases">
        <title>Complete genome sequence of Paenibacillus sp. MBLB1234.</title>
        <authorList>
            <person name="Nam Y.-D."/>
            <person name="Kang J."/>
            <person name="Chung W.-H."/>
            <person name="Park Y.S."/>
        </authorList>
    </citation>
    <scope>NUCLEOTIDE SEQUENCE [LARGE SCALE GENOMIC DNA]</scope>
    <source>
        <strain evidence="12">MBLB1234</strain>
    </source>
</reference>
<feature type="domain" description="Response regulatory" evidence="9">
    <location>
        <begin position="5"/>
        <end position="118"/>
    </location>
</feature>
<dbReference type="InterPro" id="IPR011006">
    <property type="entry name" value="CheY-like_superfamily"/>
</dbReference>
<dbReference type="InterPro" id="IPR036388">
    <property type="entry name" value="WH-like_DNA-bd_sf"/>
</dbReference>
<dbReference type="GO" id="GO:0006355">
    <property type="term" value="P:regulation of DNA-templated transcription"/>
    <property type="evidence" value="ECO:0007669"/>
    <property type="project" value="InterPro"/>
</dbReference>
<evidence type="ECO:0000256" key="8">
    <source>
        <dbReference type="PROSITE-ProRule" id="PRU01091"/>
    </source>
</evidence>
<comment type="subcellular location">
    <subcellularLocation>
        <location evidence="1">Cytoplasm</location>
    </subcellularLocation>
</comment>
<dbReference type="GO" id="GO:0000156">
    <property type="term" value="F:phosphorelay response regulator activity"/>
    <property type="evidence" value="ECO:0007669"/>
    <property type="project" value="TreeGrafter"/>
</dbReference>
<dbReference type="OrthoDB" id="9790442at2"/>
<dbReference type="CDD" id="cd17574">
    <property type="entry name" value="REC_OmpR"/>
    <property type="match status" value="1"/>
</dbReference>
<dbReference type="PROSITE" id="PS51755">
    <property type="entry name" value="OMPR_PHOB"/>
    <property type="match status" value="1"/>
</dbReference>
<feature type="modified residue" description="4-aspartylphosphate" evidence="7">
    <location>
        <position position="54"/>
    </location>
</feature>
<keyword evidence="5 8" id="KW-0238">DNA-binding</keyword>
<evidence type="ECO:0000259" key="10">
    <source>
        <dbReference type="PROSITE" id="PS51755"/>
    </source>
</evidence>
<dbReference type="PANTHER" id="PTHR48111:SF1">
    <property type="entry name" value="TWO-COMPONENT RESPONSE REGULATOR ORR33"/>
    <property type="match status" value="1"/>
</dbReference>
<gene>
    <name evidence="11" type="ORF">EI981_20110</name>
</gene>
<keyword evidence="6" id="KW-0804">Transcription</keyword>
<dbReference type="FunFam" id="3.40.50.2300:FF:000001">
    <property type="entry name" value="DNA-binding response regulator PhoB"/>
    <property type="match status" value="1"/>
</dbReference>
<evidence type="ECO:0000259" key="9">
    <source>
        <dbReference type="PROSITE" id="PS50110"/>
    </source>
</evidence>
<organism evidence="11 12">
    <name type="scientific">Paenibacillus lutimineralis</name>
    <dbReference type="NCBI Taxonomy" id="2707005"/>
    <lineage>
        <taxon>Bacteria</taxon>
        <taxon>Bacillati</taxon>
        <taxon>Bacillota</taxon>
        <taxon>Bacilli</taxon>
        <taxon>Bacillales</taxon>
        <taxon>Paenibacillaceae</taxon>
        <taxon>Paenibacillus</taxon>
    </lineage>
</organism>
<dbReference type="Proteomes" id="UP000270678">
    <property type="component" value="Chromosome"/>
</dbReference>
<dbReference type="RefSeq" id="WP_127001220.1">
    <property type="nucleotide sequence ID" value="NZ_CP034346.1"/>
</dbReference>
<dbReference type="FunFam" id="1.10.10.10:FF:000018">
    <property type="entry name" value="DNA-binding response regulator ResD"/>
    <property type="match status" value="1"/>
</dbReference>
<name>A0A3Q9IAM4_9BACL</name>
<dbReference type="InterPro" id="IPR001867">
    <property type="entry name" value="OmpR/PhoB-type_DNA-bd"/>
</dbReference>
<dbReference type="AlphaFoldDB" id="A0A3Q9IAM4"/>
<dbReference type="Pfam" id="PF00486">
    <property type="entry name" value="Trans_reg_C"/>
    <property type="match status" value="1"/>
</dbReference>
<keyword evidence="2 7" id="KW-0597">Phosphoprotein</keyword>
<keyword evidence="3" id="KW-0902">Two-component regulatory system</keyword>